<proteinExistence type="predicted"/>
<dbReference type="KEGG" id="bgh:BDBG_01724"/>
<dbReference type="InterPro" id="IPR002575">
    <property type="entry name" value="Aminoglycoside_PTrfase"/>
</dbReference>
<dbReference type="InterPro" id="IPR051678">
    <property type="entry name" value="AGP_Transferase"/>
</dbReference>
<sequence>MPASVDSLQSEDSLYAAASHAIKSAHLSAVEHIQLHFFINDAIKRAQASRFILSRIPESYPEGAESAEDILRGIKEDLISVARKIVRDDDSDAVSSTVESALYERERNRCCVSGHDTGLKPIFIVSPSIVDDEDLQAGGRLRPILDAVLSAEIANELFTFFKSQDSAKESLLKNLWLMSPEVRTAFQNGHIYISKYRLGHQKFIWSVRKRPPKHFSPVNESFHITPSTPDESCLPLPEGFLLQVHSAASAILHTLSIENEIRHGWAPVKPGRTLGQFGRCLLRGFALMIPNSICVAIYRLILKAVDYWDPQGNPSVKFLPFGLCLKTGRRVTRNEANALRLIEKHTSITAPKLIDFATDSTANNNFLLMTVVPGIGADRVFYRMTYEERRQLAIDVGSCISQYRQIKNDYAQKHLICDTLGGPITDHRTDDRGFCGPYNSKPEFLDDLTEDLESIRTERPLSYLYEKQHEVCFTHSDLHLSNLLVHRGRLCGIIDWENAGFKPEFWEYTRIVWGYKSDHRLSQDFELAFEKSYKEELEAERLLWRLKPVF</sequence>
<organism evidence="2 3">
    <name type="scientific">Blastomyces gilchristii (strain SLH14081)</name>
    <name type="common">Blastomyces dermatitidis</name>
    <dbReference type="NCBI Taxonomy" id="559298"/>
    <lineage>
        <taxon>Eukaryota</taxon>
        <taxon>Fungi</taxon>
        <taxon>Dikarya</taxon>
        <taxon>Ascomycota</taxon>
        <taxon>Pezizomycotina</taxon>
        <taxon>Eurotiomycetes</taxon>
        <taxon>Eurotiomycetidae</taxon>
        <taxon>Onygenales</taxon>
        <taxon>Ajellomycetaceae</taxon>
        <taxon>Blastomyces</taxon>
    </lineage>
</organism>
<dbReference type="EMBL" id="GG657450">
    <property type="protein sequence ID" value="OAT05306.1"/>
    <property type="molecule type" value="Genomic_DNA"/>
</dbReference>
<dbReference type="AlphaFoldDB" id="A0A179UBB6"/>
<dbReference type="VEuPathDB" id="FungiDB:BDBG_01724"/>
<reference evidence="3" key="1">
    <citation type="journal article" date="2015" name="PLoS Genet.">
        <title>The dynamic genome and transcriptome of the human fungal pathogen Blastomyces and close relative Emmonsia.</title>
        <authorList>
            <person name="Munoz J.F."/>
            <person name="Gauthier G.M."/>
            <person name="Desjardins C.A."/>
            <person name="Gallo J.E."/>
            <person name="Holder J."/>
            <person name="Sullivan T.D."/>
            <person name="Marty A.J."/>
            <person name="Carmen J.C."/>
            <person name="Chen Z."/>
            <person name="Ding L."/>
            <person name="Gujja S."/>
            <person name="Magrini V."/>
            <person name="Misas E."/>
            <person name="Mitreva M."/>
            <person name="Priest M."/>
            <person name="Saif S."/>
            <person name="Whiston E.A."/>
            <person name="Young S."/>
            <person name="Zeng Q."/>
            <person name="Goldman W.E."/>
            <person name="Mardis E.R."/>
            <person name="Taylor J.W."/>
            <person name="McEwen J.G."/>
            <person name="Clay O.K."/>
            <person name="Klein B.S."/>
            <person name="Cuomo C.A."/>
        </authorList>
    </citation>
    <scope>NUCLEOTIDE SEQUENCE [LARGE SCALE GENOMIC DNA]</scope>
    <source>
        <strain evidence="3">SLH14081</strain>
    </source>
</reference>
<accession>A0A179UBB6</accession>
<gene>
    <name evidence="2" type="ORF">BDBG_01724</name>
</gene>
<dbReference type="Proteomes" id="UP000002038">
    <property type="component" value="Unassembled WGS sequence"/>
</dbReference>
<dbReference type="InterPro" id="IPR011009">
    <property type="entry name" value="Kinase-like_dom_sf"/>
</dbReference>
<name>A0A179UBB6_BLAGS</name>
<dbReference type="PANTHER" id="PTHR21310">
    <property type="entry name" value="AMINOGLYCOSIDE PHOSPHOTRANSFERASE-RELATED-RELATED"/>
    <property type="match status" value="1"/>
</dbReference>
<feature type="domain" description="Aminoglycoside phosphotransferase" evidence="1">
    <location>
        <begin position="332"/>
        <end position="526"/>
    </location>
</feature>
<dbReference type="RefSeq" id="XP_002627053.1">
    <property type="nucleotide sequence ID" value="XM_002627007.2"/>
</dbReference>
<dbReference type="Gene3D" id="3.90.1200.10">
    <property type="match status" value="1"/>
</dbReference>
<dbReference type="Pfam" id="PF01636">
    <property type="entry name" value="APH"/>
    <property type="match status" value="1"/>
</dbReference>
<keyword evidence="3" id="KW-1185">Reference proteome</keyword>
<dbReference type="SUPFAM" id="SSF56112">
    <property type="entry name" value="Protein kinase-like (PK-like)"/>
    <property type="match status" value="1"/>
</dbReference>
<evidence type="ECO:0000313" key="3">
    <source>
        <dbReference type="Proteomes" id="UP000002038"/>
    </source>
</evidence>
<dbReference type="STRING" id="559298.A0A179UBB6"/>
<dbReference type="PANTHER" id="PTHR21310:SF58">
    <property type="entry name" value="AMINOGLYCOSIDE PHOSPHOTRANSFERASE DOMAIN-CONTAINING PROTEIN"/>
    <property type="match status" value="1"/>
</dbReference>
<dbReference type="CDD" id="cd05120">
    <property type="entry name" value="APH_ChoK_like"/>
    <property type="match status" value="1"/>
</dbReference>
<protein>
    <recommendedName>
        <fullName evidence="1">Aminoglycoside phosphotransferase domain-containing protein</fullName>
    </recommendedName>
</protein>
<dbReference type="GeneID" id="8506521"/>
<evidence type="ECO:0000313" key="2">
    <source>
        <dbReference type="EMBL" id="OAT05306.1"/>
    </source>
</evidence>
<evidence type="ECO:0000259" key="1">
    <source>
        <dbReference type="Pfam" id="PF01636"/>
    </source>
</evidence>
<dbReference type="OrthoDB" id="4188033at2759"/>